<keyword evidence="5" id="KW-0408">Iron</keyword>
<accession>A0ABQ5V061</accession>
<dbReference type="InterPro" id="IPR037151">
    <property type="entry name" value="AlkB-like_sf"/>
</dbReference>
<evidence type="ECO:0000259" key="6">
    <source>
        <dbReference type="PROSITE" id="PS51471"/>
    </source>
</evidence>
<keyword evidence="3 7" id="KW-0223">Dioxygenase</keyword>
<dbReference type="InterPro" id="IPR005123">
    <property type="entry name" value="Oxoglu/Fe-dep_dioxygenase_dom"/>
</dbReference>
<keyword evidence="2" id="KW-0479">Metal-binding</keyword>
<feature type="domain" description="Fe2OG dioxygenase" evidence="6">
    <location>
        <begin position="106"/>
        <end position="213"/>
    </location>
</feature>
<dbReference type="InterPro" id="IPR027450">
    <property type="entry name" value="AlkB-like"/>
</dbReference>
<evidence type="ECO:0000256" key="3">
    <source>
        <dbReference type="ARBA" id="ARBA00022964"/>
    </source>
</evidence>
<dbReference type="Proteomes" id="UP001161390">
    <property type="component" value="Unassembled WGS sequence"/>
</dbReference>
<organism evidence="7 8">
    <name type="scientific">Algimonas porphyrae</name>
    <dbReference type="NCBI Taxonomy" id="1128113"/>
    <lineage>
        <taxon>Bacteria</taxon>
        <taxon>Pseudomonadati</taxon>
        <taxon>Pseudomonadota</taxon>
        <taxon>Alphaproteobacteria</taxon>
        <taxon>Maricaulales</taxon>
        <taxon>Robiginitomaculaceae</taxon>
        <taxon>Algimonas</taxon>
    </lineage>
</organism>
<reference evidence="7" key="1">
    <citation type="journal article" date="2014" name="Int. J. Syst. Evol. Microbiol.">
        <title>Complete genome of a new Firmicutes species belonging to the dominant human colonic microbiota ('Ruminococcus bicirculans') reveals two chromosomes and a selective capacity to utilize plant glucans.</title>
        <authorList>
            <consortium name="NISC Comparative Sequencing Program"/>
            <person name="Wegmann U."/>
            <person name="Louis P."/>
            <person name="Goesmann A."/>
            <person name="Henrissat B."/>
            <person name="Duncan S.H."/>
            <person name="Flint H.J."/>
        </authorList>
    </citation>
    <scope>NUCLEOTIDE SEQUENCE</scope>
    <source>
        <strain evidence="7">NBRC 108216</strain>
    </source>
</reference>
<sequence length="215" mass="23121">MTTRNPPAFPPGFAHYPLYFSPDQQAELIDTVKAGVAQAPFFQPTMPRTGAPLSVVMSNFGPLGWVTDKDDGYRYQADHPKTGGPWPDLPRLLKDLWHDVTDWPGLPEACLINWYRASANDGKGAKMGLHVDNDEHAMGAPVVSVSLGDPALFRIGGEARGGKTAGLKLFSGDVVVLAGKARRSYHGISKVDYGQSALVPHGGRINLTMRVVGAC</sequence>
<dbReference type="PANTHER" id="PTHR16557:SF2">
    <property type="entry name" value="NUCLEIC ACID DIOXYGENASE ALKBH1"/>
    <property type="match status" value="1"/>
</dbReference>
<dbReference type="GO" id="GO:0051213">
    <property type="term" value="F:dioxygenase activity"/>
    <property type="evidence" value="ECO:0007669"/>
    <property type="project" value="UniProtKB-KW"/>
</dbReference>
<dbReference type="EMBL" id="BSNJ01000003">
    <property type="protein sequence ID" value="GLQ20803.1"/>
    <property type="molecule type" value="Genomic_DNA"/>
</dbReference>
<dbReference type="PANTHER" id="PTHR16557">
    <property type="entry name" value="ALKYLATED DNA REPAIR PROTEIN ALKB-RELATED"/>
    <property type="match status" value="1"/>
</dbReference>
<dbReference type="PROSITE" id="PS51471">
    <property type="entry name" value="FE2OG_OXY"/>
    <property type="match status" value="1"/>
</dbReference>
<dbReference type="RefSeq" id="WP_284371690.1">
    <property type="nucleotide sequence ID" value="NZ_BSNJ01000003.1"/>
</dbReference>
<keyword evidence="8" id="KW-1185">Reference proteome</keyword>
<protein>
    <submittedName>
        <fullName evidence="7">Alkylated DNA repair dioxygenase</fullName>
    </submittedName>
</protein>
<dbReference type="Pfam" id="PF13532">
    <property type="entry name" value="2OG-FeII_Oxy_2"/>
    <property type="match status" value="1"/>
</dbReference>
<dbReference type="Gene3D" id="2.60.120.590">
    <property type="entry name" value="Alpha-ketoglutarate-dependent dioxygenase AlkB-like"/>
    <property type="match status" value="1"/>
</dbReference>
<proteinExistence type="predicted"/>
<evidence type="ECO:0000256" key="5">
    <source>
        <dbReference type="ARBA" id="ARBA00023004"/>
    </source>
</evidence>
<dbReference type="InterPro" id="IPR004574">
    <property type="entry name" value="Alkb"/>
</dbReference>
<evidence type="ECO:0000256" key="4">
    <source>
        <dbReference type="ARBA" id="ARBA00023002"/>
    </source>
</evidence>
<name>A0ABQ5V061_9PROT</name>
<reference evidence="7" key="2">
    <citation type="submission" date="2023-01" db="EMBL/GenBank/DDBJ databases">
        <title>Draft genome sequence of Algimonas porphyrae strain NBRC 108216.</title>
        <authorList>
            <person name="Sun Q."/>
            <person name="Mori K."/>
        </authorList>
    </citation>
    <scope>NUCLEOTIDE SEQUENCE</scope>
    <source>
        <strain evidence="7">NBRC 108216</strain>
    </source>
</reference>
<evidence type="ECO:0000256" key="2">
    <source>
        <dbReference type="ARBA" id="ARBA00022723"/>
    </source>
</evidence>
<gene>
    <name evidence="7" type="ORF">GCM10007854_17580</name>
</gene>
<comment type="caution">
    <text evidence="7">The sequence shown here is derived from an EMBL/GenBank/DDBJ whole genome shotgun (WGS) entry which is preliminary data.</text>
</comment>
<comment type="cofactor">
    <cofactor evidence="1">
        <name>Fe(2+)</name>
        <dbReference type="ChEBI" id="CHEBI:29033"/>
    </cofactor>
</comment>
<dbReference type="SUPFAM" id="SSF51197">
    <property type="entry name" value="Clavaminate synthase-like"/>
    <property type="match status" value="1"/>
</dbReference>
<evidence type="ECO:0000313" key="7">
    <source>
        <dbReference type="EMBL" id="GLQ20803.1"/>
    </source>
</evidence>
<evidence type="ECO:0000313" key="8">
    <source>
        <dbReference type="Proteomes" id="UP001161390"/>
    </source>
</evidence>
<keyword evidence="4" id="KW-0560">Oxidoreductase</keyword>
<evidence type="ECO:0000256" key="1">
    <source>
        <dbReference type="ARBA" id="ARBA00001954"/>
    </source>
</evidence>